<dbReference type="Ensembl" id="ENSMLET00000015335.1">
    <property type="protein sequence ID" value="ENSMLEP00000003277.1"/>
    <property type="gene ID" value="ENSMLEG00000014001.1"/>
</dbReference>
<dbReference type="AlphaFoldDB" id="A0A2K5XIZ0"/>
<protein>
    <submittedName>
        <fullName evidence="1">Uncharacterized protein</fullName>
    </submittedName>
</protein>
<dbReference type="Proteomes" id="UP000233140">
    <property type="component" value="Unassembled WGS sequence"/>
</dbReference>
<evidence type="ECO:0000313" key="2">
    <source>
        <dbReference type="Proteomes" id="UP000233140"/>
    </source>
</evidence>
<keyword evidence="2" id="KW-1185">Reference proteome</keyword>
<reference evidence="1" key="2">
    <citation type="submission" date="2025-09" db="UniProtKB">
        <authorList>
            <consortium name="Ensembl"/>
        </authorList>
    </citation>
    <scope>IDENTIFICATION</scope>
</reference>
<reference evidence="1" key="1">
    <citation type="submission" date="2025-08" db="UniProtKB">
        <authorList>
            <consortium name="Ensembl"/>
        </authorList>
    </citation>
    <scope>IDENTIFICATION</scope>
</reference>
<evidence type="ECO:0000313" key="1">
    <source>
        <dbReference type="Ensembl" id="ENSMLEP00000003277.1"/>
    </source>
</evidence>
<sequence>MPDRHGFWQSRGCVSIIAMLVPPPSEYSGEGCEGSCDLDLRSLIEIRTSLGPGLASDLASWMGPLQYLLTSLIFR</sequence>
<name>A0A2K5XIZ0_MANLE</name>
<dbReference type="OMA" id="WMGPLQY"/>
<proteinExistence type="predicted"/>
<dbReference type="GeneTree" id="ENSGT00910000148193"/>
<accession>A0A2K5XIZ0</accession>
<organism evidence="1 2">
    <name type="scientific">Mandrillus leucophaeus</name>
    <name type="common">Drill</name>
    <name type="synonym">Papio leucophaeus</name>
    <dbReference type="NCBI Taxonomy" id="9568"/>
    <lineage>
        <taxon>Eukaryota</taxon>
        <taxon>Metazoa</taxon>
        <taxon>Chordata</taxon>
        <taxon>Craniata</taxon>
        <taxon>Vertebrata</taxon>
        <taxon>Euteleostomi</taxon>
        <taxon>Mammalia</taxon>
        <taxon>Eutheria</taxon>
        <taxon>Euarchontoglires</taxon>
        <taxon>Primates</taxon>
        <taxon>Haplorrhini</taxon>
        <taxon>Catarrhini</taxon>
        <taxon>Cercopithecidae</taxon>
        <taxon>Cercopithecinae</taxon>
        <taxon>Mandrillus</taxon>
    </lineage>
</organism>